<keyword evidence="1" id="KW-0723">Serine/threonine-protein kinase</keyword>
<dbReference type="SUPFAM" id="SSF56112">
    <property type="entry name" value="Protein kinase-like (PK-like)"/>
    <property type="match status" value="1"/>
</dbReference>
<proteinExistence type="predicted"/>
<dbReference type="SMART" id="SM00811">
    <property type="entry name" value="Alpha_kinase"/>
    <property type="match status" value="1"/>
</dbReference>
<dbReference type="Gene3D" id="3.30.200.20">
    <property type="entry name" value="Phosphorylase Kinase, domain 1"/>
    <property type="match status" value="1"/>
</dbReference>
<dbReference type="InterPro" id="IPR011992">
    <property type="entry name" value="EF-hand-dom_pair"/>
</dbReference>
<sequence length="428" mass="48331">MKGAMKKIQSKASAVLHKADPRKDPKKREQLQADVNNLANKGYLSRQSLCVLEDDLTSCPSMSPRSFAKDDPFFKVQDISPETVLKRWYDWEAKAWETKKVQVKIAADPFDKGSIRAAHLMLLVNPDGTQERLVAKKGLRPEDQVKEAYEDDVIMQSACQAIAAAFNDYEPAKEVRFVDAYMIQREDKQKSWWGVESYLQGKYVKHNNNFGFVNPEQRNTPQAFTHFSYEHTGGKLMIVDIQGVGDYYTDPQIHTHNGKGFGVGNMGQEGMDEFFASHWCNDICQGMLLEFKCPKNAASQDWKRTGTTWDGPANKAKAKEVKEFKMFDYVGDVKPKAGGARAEDLALLGINKRQYVALASAFNEVDTAGTGFLQKGQLFHVFEKAHVGRSKTEQAEEYVKLCERIDEYVDAKGRISFKAFLVCWTGNA</sequence>
<dbReference type="GO" id="GO:0004674">
    <property type="term" value="F:protein serine/threonine kinase activity"/>
    <property type="evidence" value="ECO:0007669"/>
    <property type="project" value="UniProtKB-KW"/>
</dbReference>
<dbReference type="Gene3D" id="1.10.238.10">
    <property type="entry name" value="EF-hand"/>
    <property type="match status" value="1"/>
</dbReference>
<keyword evidence="3" id="KW-0547">Nucleotide-binding</keyword>
<feature type="domain" description="Alpha-type protein kinase" evidence="7">
    <location>
        <begin position="88"/>
        <end position="294"/>
    </location>
</feature>
<evidence type="ECO:0000256" key="4">
    <source>
        <dbReference type="ARBA" id="ARBA00022777"/>
    </source>
</evidence>
<evidence type="ECO:0000313" key="8">
    <source>
        <dbReference type="EMBL" id="CAE0790725.1"/>
    </source>
</evidence>
<protein>
    <recommendedName>
        <fullName evidence="7">Alpha-type protein kinase domain-containing protein</fullName>
    </recommendedName>
</protein>
<name>A0A7S4C965_9EUGL</name>
<keyword evidence="5" id="KW-0067">ATP-binding</keyword>
<accession>A0A7S4C965</accession>
<evidence type="ECO:0000256" key="6">
    <source>
        <dbReference type="SAM" id="MobiDB-lite"/>
    </source>
</evidence>
<feature type="compositionally biased region" description="Basic and acidic residues" evidence="6">
    <location>
        <begin position="17"/>
        <end position="30"/>
    </location>
</feature>
<dbReference type="Gene3D" id="3.20.200.10">
    <property type="entry name" value="MHCK/EF2 kinase"/>
    <property type="match status" value="1"/>
</dbReference>
<organism evidence="8">
    <name type="scientific">Eutreptiella gymnastica</name>
    <dbReference type="NCBI Taxonomy" id="73025"/>
    <lineage>
        <taxon>Eukaryota</taxon>
        <taxon>Discoba</taxon>
        <taxon>Euglenozoa</taxon>
        <taxon>Euglenida</taxon>
        <taxon>Spirocuta</taxon>
        <taxon>Euglenophyceae</taxon>
        <taxon>Eutreptiales</taxon>
        <taxon>Eutreptiaceae</taxon>
        <taxon>Eutreptiella</taxon>
    </lineage>
</organism>
<keyword evidence="2" id="KW-0808">Transferase</keyword>
<evidence type="ECO:0000256" key="3">
    <source>
        <dbReference type="ARBA" id="ARBA00022741"/>
    </source>
</evidence>
<dbReference type="SUPFAM" id="SSF47473">
    <property type="entry name" value="EF-hand"/>
    <property type="match status" value="1"/>
</dbReference>
<dbReference type="PANTHER" id="PTHR45992:SF2">
    <property type="entry name" value="EUKARYOTIC ELONGATION FACTOR 2 KINASE"/>
    <property type="match status" value="1"/>
</dbReference>
<dbReference type="InterPro" id="IPR011009">
    <property type="entry name" value="Kinase-like_dom_sf"/>
</dbReference>
<keyword evidence="4" id="KW-0418">Kinase</keyword>
<dbReference type="GO" id="GO:0031037">
    <property type="term" value="P:myosin II filament disassembly"/>
    <property type="evidence" value="ECO:0007669"/>
    <property type="project" value="TreeGrafter"/>
</dbReference>
<dbReference type="GO" id="GO:0005524">
    <property type="term" value="F:ATP binding"/>
    <property type="evidence" value="ECO:0007669"/>
    <property type="project" value="UniProtKB-KW"/>
</dbReference>
<dbReference type="EMBL" id="HBJA01005634">
    <property type="protein sequence ID" value="CAE0790725.1"/>
    <property type="molecule type" value="Transcribed_RNA"/>
</dbReference>
<reference evidence="8" key="1">
    <citation type="submission" date="2021-01" db="EMBL/GenBank/DDBJ databases">
        <authorList>
            <person name="Corre E."/>
            <person name="Pelletier E."/>
            <person name="Niang G."/>
            <person name="Scheremetjew M."/>
            <person name="Finn R."/>
            <person name="Kale V."/>
            <person name="Holt S."/>
            <person name="Cochrane G."/>
            <person name="Meng A."/>
            <person name="Brown T."/>
            <person name="Cohen L."/>
        </authorList>
    </citation>
    <scope>NUCLEOTIDE SEQUENCE</scope>
    <source>
        <strain evidence="8">CCMP1594</strain>
    </source>
</reference>
<dbReference type="GO" id="GO:1903013">
    <property type="term" value="P:response to differentiation-inducing factor 1"/>
    <property type="evidence" value="ECO:0007669"/>
    <property type="project" value="TreeGrafter"/>
</dbReference>
<gene>
    <name evidence="8" type="ORF">EGYM00163_LOCUS1839</name>
</gene>
<evidence type="ECO:0000259" key="7">
    <source>
        <dbReference type="PROSITE" id="PS51158"/>
    </source>
</evidence>
<dbReference type="AlphaFoldDB" id="A0A7S4C965"/>
<evidence type="ECO:0000256" key="5">
    <source>
        <dbReference type="ARBA" id="ARBA00022840"/>
    </source>
</evidence>
<evidence type="ECO:0000256" key="1">
    <source>
        <dbReference type="ARBA" id="ARBA00022527"/>
    </source>
</evidence>
<dbReference type="PROSITE" id="PS51158">
    <property type="entry name" value="ALPHA_KINASE"/>
    <property type="match status" value="1"/>
</dbReference>
<dbReference type="InterPro" id="IPR004166">
    <property type="entry name" value="a-kinase_dom"/>
</dbReference>
<dbReference type="Pfam" id="PF02816">
    <property type="entry name" value="Alpha_kinase"/>
    <property type="match status" value="1"/>
</dbReference>
<evidence type="ECO:0000256" key="2">
    <source>
        <dbReference type="ARBA" id="ARBA00022679"/>
    </source>
</evidence>
<feature type="region of interest" description="Disordered" evidence="6">
    <location>
        <begin position="1"/>
        <end position="30"/>
    </location>
</feature>
<dbReference type="PANTHER" id="PTHR45992">
    <property type="entry name" value="EUKARYOTIC ELONGATION FACTOR 2 KINASE-RELATED"/>
    <property type="match status" value="1"/>
</dbReference>
<dbReference type="InterPro" id="IPR051852">
    <property type="entry name" value="Alpha-type_PK"/>
</dbReference>